<protein>
    <recommendedName>
        <fullName evidence="4">5-formyltetrahydrofolate cyclo-ligase</fullName>
        <ecNumber evidence="4">6.3.3.2</ecNumber>
    </recommendedName>
</protein>
<evidence type="ECO:0000313" key="5">
    <source>
        <dbReference type="EMBL" id="MDX6848556.1"/>
    </source>
</evidence>
<organism evidence="5 6">
    <name type="scientific">Gilvimarinus gilvus</name>
    <dbReference type="NCBI Taxonomy" id="3058038"/>
    <lineage>
        <taxon>Bacteria</taxon>
        <taxon>Pseudomonadati</taxon>
        <taxon>Pseudomonadota</taxon>
        <taxon>Gammaproteobacteria</taxon>
        <taxon>Cellvibrionales</taxon>
        <taxon>Cellvibrionaceae</taxon>
        <taxon>Gilvimarinus</taxon>
    </lineage>
</organism>
<name>A0ABU4RWB7_9GAMM</name>
<comment type="caution">
    <text evidence="5">The sequence shown here is derived from an EMBL/GenBank/DDBJ whole genome shotgun (WGS) entry which is preliminary data.</text>
</comment>
<comment type="cofactor">
    <cofactor evidence="4">
        <name>Mg(2+)</name>
        <dbReference type="ChEBI" id="CHEBI:18420"/>
    </cofactor>
</comment>
<dbReference type="PANTHER" id="PTHR23407:SF1">
    <property type="entry name" value="5-FORMYLTETRAHYDROFOLATE CYCLO-LIGASE"/>
    <property type="match status" value="1"/>
</dbReference>
<reference evidence="5 6" key="1">
    <citation type="submission" date="2023-11" db="EMBL/GenBank/DDBJ databases">
        <title>Gilvimarinus fulvus sp. nov., isolated from the surface of Kelp.</title>
        <authorList>
            <person name="Sun Y.Y."/>
            <person name="Gong Y."/>
            <person name="Du Z.J."/>
        </authorList>
    </citation>
    <scope>NUCLEOTIDE SEQUENCE [LARGE SCALE GENOMIC DNA]</scope>
    <source>
        <strain evidence="5 6">SDUM040013</strain>
    </source>
</reference>
<dbReference type="InterPro" id="IPR037171">
    <property type="entry name" value="NagB/RpiA_transferase-like"/>
</dbReference>
<proteinExistence type="inferred from homology"/>
<dbReference type="EC" id="6.3.3.2" evidence="4"/>
<dbReference type="Proteomes" id="UP001273505">
    <property type="component" value="Unassembled WGS sequence"/>
</dbReference>
<keyword evidence="6" id="KW-1185">Reference proteome</keyword>
<keyword evidence="2 4" id="KW-0547">Nucleotide-binding</keyword>
<dbReference type="Gene3D" id="3.40.50.10420">
    <property type="entry name" value="NagB/RpiA/CoA transferase-like"/>
    <property type="match status" value="1"/>
</dbReference>
<keyword evidence="3 4" id="KW-0067">ATP-binding</keyword>
<dbReference type="PIRSF" id="PIRSF006806">
    <property type="entry name" value="FTHF_cligase"/>
    <property type="match status" value="1"/>
</dbReference>
<evidence type="ECO:0000313" key="6">
    <source>
        <dbReference type="Proteomes" id="UP001273505"/>
    </source>
</evidence>
<dbReference type="PANTHER" id="PTHR23407">
    <property type="entry name" value="ATPASE INHIBITOR/5-FORMYLTETRAHYDROFOLATE CYCLO-LIGASE"/>
    <property type="match status" value="1"/>
</dbReference>
<dbReference type="RefSeq" id="WP_302724725.1">
    <property type="nucleotide sequence ID" value="NZ_JAULRU010000823.1"/>
</dbReference>
<dbReference type="GO" id="GO:0030272">
    <property type="term" value="F:5-formyltetrahydrofolate cyclo-ligase activity"/>
    <property type="evidence" value="ECO:0007669"/>
    <property type="project" value="UniProtKB-EC"/>
</dbReference>
<evidence type="ECO:0000256" key="4">
    <source>
        <dbReference type="RuleBase" id="RU361279"/>
    </source>
</evidence>
<keyword evidence="5" id="KW-0436">Ligase</keyword>
<gene>
    <name evidence="5" type="ORF">SCD92_04240</name>
</gene>
<accession>A0ABU4RWB7</accession>
<evidence type="ECO:0000256" key="3">
    <source>
        <dbReference type="ARBA" id="ARBA00022840"/>
    </source>
</evidence>
<keyword evidence="4" id="KW-0460">Magnesium</keyword>
<dbReference type="EMBL" id="JAXAFO010000005">
    <property type="protein sequence ID" value="MDX6848556.1"/>
    <property type="molecule type" value="Genomic_DNA"/>
</dbReference>
<sequence length="197" mass="22652">MNTESGKRQLRTVLRSKRRAIPPKQQTLAAQALVNILSMQPWLQRAKRIALYWPADGELDPRPIAHWAWQHNIACYLPVLHRWHKRKLWFTPFTPETLFSRNRFGIPEPIQHRAAPLSAHHLDVVLMPLVGFDRHGGRLGMGGGFYDTTFAFKRRQNGFTKPRLIGIAHSCQEVEQLPLEPWDIGLDAVVTEEGMIV</sequence>
<comment type="catalytic activity">
    <reaction evidence="4">
        <text>(6S)-5-formyl-5,6,7,8-tetrahydrofolate + ATP = (6R)-5,10-methenyltetrahydrofolate + ADP + phosphate</text>
        <dbReference type="Rhea" id="RHEA:10488"/>
        <dbReference type="ChEBI" id="CHEBI:30616"/>
        <dbReference type="ChEBI" id="CHEBI:43474"/>
        <dbReference type="ChEBI" id="CHEBI:57455"/>
        <dbReference type="ChEBI" id="CHEBI:57457"/>
        <dbReference type="ChEBI" id="CHEBI:456216"/>
        <dbReference type="EC" id="6.3.3.2"/>
    </reaction>
</comment>
<dbReference type="Pfam" id="PF01812">
    <property type="entry name" value="5-FTHF_cyc-lig"/>
    <property type="match status" value="1"/>
</dbReference>
<dbReference type="SUPFAM" id="SSF100950">
    <property type="entry name" value="NagB/RpiA/CoA transferase-like"/>
    <property type="match status" value="1"/>
</dbReference>
<dbReference type="NCBIfam" id="TIGR02727">
    <property type="entry name" value="MTHFS_bact"/>
    <property type="match status" value="1"/>
</dbReference>
<keyword evidence="4" id="KW-0479">Metal-binding</keyword>
<dbReference type="InterPro" id="IPR002698">
    <property type="entry name" value="FTHF_cligase"/>
</dbReference>
<dbReference type="InterPro" id="IPR024185">
    <property type="entry name" value="FTHF_cligase-like_sf"/>
</dbReference>
<evidence type="ECO:0000256" key="1">
    <source>
        <dbReference type="ARBA" id="ARBA00010638"/>
    </source>
</evidence>
<comment type="similarity">
    <text evidence="1 4">Belongs to the 5-formyltetrahydrofolate cyclo-ligase family.</text>
</comment>
<evidence type="ECO:0000256" key="2">
    <source>
        <dbReference type="ARBA" id="ARBA00022741"/>
    </source>
</evidence>